<keyword evidence="5" id="KW-0813">Transport</keyword>
<proteinExistence type="inferred from homology"/>
<organism evidence="14 15">
    <name type="scientific">Sporomusa ovata</name>
    <dbReference type="NCBI Taxonomy" id="2378"/>
    <lineage>
        <taxon>Bacteria</taxon>
        <taxon>Bacillati</taxon>
        <taxon>Bacillota</taxon>
        <taxon>Negativicutes</taxon>
        <taxon>Selenomonadales</taxon>
        <taxon>Sporomusaceae</taxon>
        <taxon>Sporomusa</taxon>
    </lineage>
</organism>
<dbReference type="CDD" id="cd13133">
    <property type="entry name" value="MATE_like_7"/>
    <property type="match status" value="1"/>
</dbReference>
<evidence type="ECO:0000256" key="4">
    <source>
        <dbReference type="ARBA" id="ARBA00020268"/>
    </source>
</evidence>
<dbReference type="InterPro" id="IPR050222">
    <property type="entry name" value="MATE_MdtK"/>
</dbReference>
<keyword evidence="15" id="KW-1185">Reference proteome</keyword>
<dbReference type="InterPro" id="IPR048279">
    <property type="entry name" value="MdtK-like"/>
</dbReference>
<protein>
    <recommendedName>
        <fullName evidence="4">Probable multidrug resistance protein NorM</fullName>
    </recommendedName>
    <alternativeName>
        <fullName evidence="12">Multidrug-efflux transporter</fullName>
    </alternativeName>
</protein>
<keyword evidence="11 13" id="KW-0472">Membrane</keyword>
<evidence type="ECO:0000256" key="11">
    <source>
        <dbReference type="ARBA" id="ARBA00023136"/>
    </source>
</evidence>
<sequence>MIIKVGETCKDEHVVTYRHIVKISYPVVLSMLAMNIMVFVDRTFVAQYNLTQFAAMMPAGFFAIAVANIFTGIIGYVSVLVAQYYGAGRYRDCAASMWQGIYLSLFFVLALFMLSPFLANTFQIMGHAGDLLQYEGEYFRLIILAECVQLFSIAFFSFYRGIGDTRTTMYVGIVTNIVNIVLDWLLVFGKYGLPEMGMLGSGMATIISCTIGLILYVLLLSKKKFEYQYNISKIYNFNRSLLNKLLKFGLFAGVQSFVDTGYFSLLLIIIGATGEFNLTCANIAFAIEAISILPVIGITTAVGIIAGQERGANRLENIAVVTKKGIMVGLCFILVIITVCSFSPGFLISFFNSEQKQENVLLINNTTILLLRLTSIWLVFDTIHLTIGSVLQSLGDTKFMMVIYAVVPFLFYVILPYVFCVVAQFPLVWLWITLLGYSVIMTILVTNRFLNGKWKSINVI</sequence>
<keyword evidence="8 13" id="KW-0812">Transmembrane</keyword>
<evidence type="ECO:0000256" key="3">
    <source>
        <dbReference type="ARBA" id="ARBA00010199"/>
    </source>
</evidence>
<feature type="transmembrane region" description="Helical" evidence="13">
    <location>
        <begin position="97"/>
        <end position="118"/>
    </location>
</feature>
<evidence type="ECO:0000256" key="13">
    <source>
        <dbReference type="SAM" id="Phobius"/>
    </source>
</evidence>
<evidence type="ECO:0000256" key="9">
    <source>
        <dbReference type="ARBA" id="ARBA00022989"/>
    </source>
</evidence>
<feature type="transmembrane region" description="Helical" evidence="13">
    <location>
        <begin position="199"/>
        <end position="219"/>
    </location>
</feature>
<keyword evidence="6" id="KW-0050">Antiport</keyword>
<evidence type="ECO:0000256" key="10">
    <source>
        <dbReference type="ARBA" id="ARBA00023065"/>
    </source>
</evidence>
<evidence type="ECO:0000313" key="15">
    <source>
        <dbReference type="Proteomes" id="UP000049855"/>
    </source>
</evidence>
<feature type="transmembrane region" description="Helical" evidence="13">
    <location>
        <begin position="326"/>
        <end position="348"/>
    </location>
</feature>
<feature type="transmembrane region" description="Helical" evidence="13">
    <location>
        <begin position="425"/>
        <end position="445"/>
    </location>
</feature>
<feature type="transmembrane region" description="Helical" evidence="13">
    <location>
        <begin position="248"/>
        <end position="271"/>
    </location>
</feature>
<dbReference type="AlphaFoldDB" id="A0A0U1L4K1"/>
<dbReference type="PANTHER" id="PTHR43298:SF2">
    <property type="entry name" value="FMN_FAD EXPORTER YEEO-RELATED"/>
    <property type="match status" value="1"/>
</dbReference>
<reference evidence="15" key="1">
    <citation type="submission" date="2015-03" db="EMBL/GenBank/DDBJ databases">
        <authorList>
            <person name="Nijsse Bart"/>
        </authorList>
    </citation>
    <scope>NUCLEOTIDE SEQUENCE [LARGE SCALE GENOMIC DNA]</scope>
</reference>
<dbReference type="PANTHER" id="PTHR43298">
    <property type="entry name" value="MULTIDRUG RESISTANCE PROTEIN NORM-RELATED"/>
    <property type="match status" value="1"/>
</dbReference>
<evidence type="ECO:0000256" key="7">
    <source>
        <dbReference type="ARBA" id="ARBA00022475"/>
    </source>
</evidence>
<feature type="transmembrane region" description="Helical" evidence="13">
    <location>
        <begin position="60"/>
        <end position="85"/>
    </location>
</feature>
<feature type="transmembrane region" description="Helical" evidence="13">
    <location>
        <begin position="399"/>
        <end position="419"/>
    </location>
</feature>
<evidence type="ECO:0000256" key="1">
    <source>
        <dbReference type="ARBA" id="ARBA00003408"/>
    </source>
</evidence>
<dbReference type="GO" id="GO:0006811">
    <property type="term" value="P:monoatomic ion transport"/>
    <property type="evidence" value="ECO:0007669"/>
    <property type="project" value="UniProtKB-KW"/>
</dbReference>
<dbReference type="GO" id="GO:0005886">
    <property type="term" value="C:plasma membrane"/>
    <property type="evidence" value="ECO:0007669"/>
    <property type="project" value="UniProtKB-SubCell"/>
</dbReference>
<dbReference type="PIRSF" id="PIRSF006603">
    <property type="entry name" value="DinF"/>
    <property type="match status" value="1"/>
</dbReference>
<comment type="similarity">
    <text evidence="3">Belongs to the multi antimicrobial extrusion (MATE) (TC 2.A.66.1) family.</text>
</comment>
<comment type="subcellular location">
    <subcellularLocation>
        <location evidence="2">Cell membrane</location>
        <topology evidence="2">Multi-pass membrane protein</topology>
    </subcellularLocation>
</comment>
<dbReference type="GO" id="GO:0015297">
    <property type="term" value="F:antiporter activity"/>
    <property type="evidence" value="ECO:0007669"/>
    <property type="project" value="UniProtKB-KW"/>
</dbReference>
<feature type="transmembrane region" description="Helical" evidence="13">
    <location>
        <begin position="20"/>
        <end position="40"/>
    </location>
</feature>
<dbReference type="EMBL" id="CTRP01000014">
    <property type="protein sequence ID" value="CQR74435.1"/>
    <property type="molecule type" value="Genomic_DNA"/>
</dbReference>
<evidence type="ECO:0000256" key="2">
    <source>
        <dbReference type="ARBA" id="ARBA00004651"/>
    </source>
</evidence>
<feature type="transmembrane region" description="Helical" evidence="13">
    <location>
        <begin position="138"/>
        <end position="158"/>
    </location>
</feature>
<dbReference type="Pfam" id="PF01554">
    <property type="entry name" value="MatE"/>
    <property type="match status" value="2"/>
</dbReference>
<keyword evidence="7" id="KW-1003">Cell membrane</keyword>
<feature type="transmembrane region" description="Helical" evidence="13">
    <location>
        <begin position="170"/>
        <end position="193"/>
    </location>
</feature>
<dbReference type="NCBIfam" id="TIGR00797">
    <property type="entry name" value="matE"/>
    <property type="match status" value="1"/>
</dbReference>
<feature type="transmembrane region" description="Helical" evidence="13">
    <location>
        <begin position="283"/>
        <end position="306"/>
    </location>
</feature>
<evidence type="ECO:0000313" key="14">
    <source>
        <dbReference type="EMBL" id="CQR74435.1"/>
    </source>
</evidence>
<gene>
    <name evidence="14" type="ORF">SpAn4DRAFT_0897</name>
</gene>
<evidence type="ECO:0000256" key="6">
    <source>
        <dbReference type="ARBA" id="ARBA00022449"/>
    </source>
</evidence>
<comment type="function">
    <text evidence="1">Multidrug efflux pump.</text>
</comment>
<dbReference type="Proteomes" id="UP000049855">
    <property type="component" value="Unassembled WGS sequence"/>
</dbReference>
<feature type="transmembrane region" description="Helical" evidence="13">
    <location>
        <begin position="368"/>
        <end position="387"/>
    </location>
</feature>
<evidence type="ECO:0000256" key="12">
    <source>
        <dbReference type="ARBA" id="ARBA00031636"/>
    </source>
</evidence>
<dbReference type="GO" id="GO:0042910">
    <property type="term" value="F:xenobiotic transmembrane transporter activity"/>
    <property type="evidence" value="ECO:0007669"/>
    <property type="project" value="InterPro"/>
</dbReference>
<dbReference type="InterPro" id="IPR002528">
    <property type="entry name" value="MATE_fam"/>
</dbReference>
<keyword evidence="10" id="KW-0406">Ion transport</keyword>
<accession>A0A0U1L4K1</accession>
<evidence type="ECO:0000256" key="8">
    <source>
        <dbReference type="ARBA" id="ARBA00022692"/>
    </source>
</evidence>
<evidence type="ECO:0000256" key="5">
    <source>
        <dbReference type="ARBA" id="ARBA00022448"/>
    </source>
</evidence>
<name>A0A0U1L4K1_9FIRM</name>
<keyword evidence="9 13" id="KW-1133">Transmembrane helix</keyword>